<dbReference type="Gene3D" id="3.40.30.110">
    <property type="match status" value="2"/>
</dbReference>
<dbReference type="EMBL" id="CAJPDS010000024">
    <property type="protein sequence ID" value="CAF9919670.1"/>
    <property type="molecule type" value="Genomic_DNA"/>
</dbReference>
<evidence type="ECO:0000313" key="3">
    <source>
        <dbReference type="Proteomes" id="UP000664521"/>
    </source>
</evidence>
<dbReference type="AlphaFoldDB" id="A0A8H3ILE9"/>
<dbReference type="InterPro" id="IPR058268">
    <property type="entry name" value="DUF7962"/>
</dbReference>
<dbReference type="CDD" id="cd00299">
    <property type="entry name" value="GST_C_family"/>
    <property type="match status" value="1"/>
</dbReference>
<evidence type="ECO:0000259" key="1">
    <source>
        <dbReference type="PROSITE" id="PS50405"/>
    </source>
</evidence>
<organism evidence="2 3">
    <name type="scientific">Heterodermia speciosa</name>
    <dbReference type="NCBI Taxonomy" id="116794"/>
    <lineage>
        <taxon>Eukaryota</taxon>
        <taxon>Fungi</taxon>
        <taxon>Dikarya</taxon>
        <taxon>Ascomycota</taxon>
        <taxon>Pezizomycotina</taxon>
        <taxon>Lecanoromycetes</taxon>
        <taxon>OSLEUM clade</taxon>
        <taxon>Lecanoromycetidae</taxon>
        <taxon>Caliciales</taxon>
        <taxon>Physciaceae</taxon>
        <taxon>Heterodermia</taxon>
    </lineage>
</organism>
<dbReference type="CDD" id="cd00570">
    <property type="entry name" value="GST_N_family"/>
    <property type="match status" value="1"/>
</dbReference>
<dbReference type="SUPFAM" id="SSF47616">
    <property type="entry name" value="GST C-terminal domain-like"/>
    <property type="match status" value="1"/>
</dbReference>
<evidence type="ECO:0000313" key="2">
    <source>
        <dbReference type="EMBL" id="CAF9919670.1"/>
    </source>
</evidence>
<reference evidence="2" key="1">
    <citation type="submission" date="2021-03" db="EMBL/GenBank/DDBJ databases">
        <authorList>
            <person name="Tagirdzhanova G."/>
        </authorList>
    </citation>
    <scope>NUCLEOTIDE SEQUENCE</scope>
</reference>
<dbReference type="InterPro" id="IPR036282">
    <property type="entry name" value="Glutathione-S-Trfase_C_sf"/>
</dbReference>
<dbReference type="InterPro" id="IPR036249">
    <property type="entry name" value="Thioredoxin-like_sf"/>
</dbReference>
<proteinExistence type="predicted"/>
<sequence length="335" mass="37273">MSTARPNAIVLFHYTFSPYARRIVWYLTLRGIPYAQCLVAPILPREDISVLGVKYRRIPILSIGRDIYCDTRLILRKLESLFPTGALAASPPSEKALEQLLEQWTVDGGVFWRCGQLIPAEIPLIKDPKFKKDREDYAGRSWQESDIVAGRPEALAAMRGFFGFLEEGLLADGREWIGATKAPSMADLNSVWPFHWLQGIPGALPPHLFSPEIYPKVYAWIARFDSAVAAAKNSAPEPAALQGEELVKHVTSAEFAEKETRVDEDDPLGLKQGQEVEVWPTDTGFNHKDRGRLVGLTKVEVVIEVQSKVGGKVMRIHAPRVGFRVRAVGGDGSKM</sequence>
<dbReference type="PROSITE" id="PS50405">
    <property type="entry name" value="GST_CTER"/>
    <property type="match status" value="1"/>
</dbReference>
<dbReference type="Pfam" id="PF25907">
    <property type="entry name" value="DUF7962"/>
    <property type="match status" value="1"/>
</dbReference>
<comment type="caution">
    <text evidence="2">The sequence shown here is derived from an EMBL/GenBank/DDBJ whole genome shotgun (WGS) entry which is preliminary data.</text>
</comment>
<protein>
    <recommendedName>
        <fullName evidence="1">GST C-terminal domain-containing protein</fullName>
    </recommendedName>
</protein>
<name>A0A8H3ILE9_9LECA</name>
<dbReference type="OrthoDB" id="202840at2759"/>
<gene>
    <name evidence="2" type="ORF">HETSPECPRED_004070</name>
</gene>
<feature type="domain" description="GST C-terminal" evidence="1">
    <location>
        <begin position="99"/>
        <end position="262"/>
    </location>
</feature>
<dbReference type="InterPro" id="IPR004045">
    <property type="entry name" value="Glutathione_S-Trfase_N"/>
</dbReference>
<accession>A0A8H3ILE9</accession>
<dbReference type="Proteomes" id="UP000664521">
    <property type="component" value="Unassembled WGS sequence"/>
</dbReference>
<dbReference type="SUPFAM" id="SSF52833">
    <property type="entry name" value="Thioredoxin-like"/>
    <property type="match status" value="1"/>
</dbReference>
<keyword evidence="3" id="KW-1185">Reference proteome</keyword>
<dbReference type="Pfam" id="PF13417">
    <property type="entry name" value="GST_N_3"/>
    <property type="match status" value="1"/>
</dbReference>
<dbReference type="InterPro" id="IPR010987">
    <property type="entry name" value="Glutathione-S-Trfase_C-like"/>
</dbReference>